<dbReference type="InterPro" id="IPR050950">
    <property type="entry name" value="HTH-type_LysR_regulators"/>
</dbReference>
<name>I3TWG6_TISMK</name>
<comment type="similarity">
    <text evidence="1">Belongs to the LysR transcriptional regulatory family.</text>
</comment>
<dbReference type="Pfam" id="PF03466">
    <property type="entry name" value="LysR_substrate"/>
    <property type="match status" value="1"/>
</dbReference>
<evidence type="ECO:0000313" key="7">
    <source>
        <dbReference type="Proteomes" id="UP000005258"/>
    </source>
</evidence>
<sequence>MAGPAMTWPAGLMILRGHPGGGCFPAVRPPKMSARPPPLKRYCRNGALPLWQRMATGFVTRPATMHAGRDRIRRTGIMLRIDDKPLRYFLAVFEAGSIRAAADGLHIAPSAISRQVAGLEADLGVLLMERTKQGIRFTEAGRLVAGHARRRLELDDGFAAELAAAKGGIAGRVHVITGEGFVVDLMHHAVSALARTYPEVQLSIDVGGTDRMMQGILKDAYDIGLVFNPPRLPELDVLAEADKPLCVLVPPGHPLAGRDSCQLAETLDQPAALLAETFGVRKLIAGAEAASGLRIRPKLVTDSINVAMHFVLGGAGITYLPAFAVSRQLRRGEVHAIPLADAPLAHVPSRIVVRSGRPRTGAVRAVADLMARHMEAFGAEAG</sequence>
<evidence type="ECO:0000313" key="6">
    <source>
        <dbReference type="EMBL" id="AFK57104.1"/>
    </source>
</evidence>
<keyword evidence="3" id="KW-0238">DNA-binding</keyword>
<dbReference type="HOGENOM" id="CLU_039613_6_0_5"/>
<dbReference type="PANTHER" id="PTHR30419:SF8">
    <property type="entry name" value="NITROGEN ASSIMILATION TRANSCRIPTIONAL ACTIVATOR-RELATED"/>
    <property type="match status" value="1"/>
</dbReference>
<evidence type="ECO:0000256" key="3">
    <source>
        <dbReference type="ARBA" id="ARBA00023125"/>
    </source>
</evidence>
<dbReference type="FunFam" id="1.10.10.10:FF:000001">
    <property type="entry name" value="LysR family transcriptional regulator"/>
    <property type="match status" value="1"/>
</dbReference>
<dbReference type="SUPFAM" id="SSF46785">
    <property type="entry name" value="Winged helix' DNA-binding domain"/>
    <property type="match status" value="1"/>
</dbReference>
<evidence type="ECO:0000256" key="2">
    <source>
        <dbReference type="ARBA" id="ARBA00023015"/>
    </source>
</evidence>
<dbReference type="Gene3D" id="3.40.190.290">
    <property type="match status" value="1"/>
</dbReference>
<reference evidence="6 7" key="1">
    <citation type="journal article" date="2012" name="J. Am. Chem. Soc.">
        <title>Bacterial biosynthesis and maturation of the didemnin anti-cancer agents.</title>
        <authorList>
            <person name="Xu Y."/>
            <person name="Kersten R.D."/>
            <person name="Nam S.J."/>
            <person name="Lu L."/>
            <person name="Al-Suwailem A.M."/>
            <person name="Zheng H."/>
            <person name="Fenical W."/>
            <person name="Dorrestein P.C."/>
            <person name="Moore B.S."/>
            <person name="Qian P.Y."/>
        </authorList>
    </citation>
    <scope>NUCLEOTIDE SEQUENCE [LARGE SCALE GENOMIC DNA]</scope>
    <source>
        <strain evidence="6 7">KA081020-065</strain>
    </source>
</reference>
<dbReference type="PROSITE" id="PS50931">
    <property type="entry name" value="HTH_LYSR"/>
    <property type="match status" value="1"/>
</dbReference>
<gene>
    <name evidence="6" type="primary">cynR</name>
    <name evidence="6" type="ordered locus">TMO_c0494</name>
</gene>
<dbReference type="EMBL" id="CP003239">
    <property type="protein sequence ID" value="AFK57104.1"/>
    <property type="molecule type" value="Genomic_DNA"/>
</dbReference>
<accession>I3TWG6</accession>
<evidence type="ECO:0000256" key="1">
    <source>
        <dbReference type="ARBA" id="ARBA00009437"/>
    </source>
</evidence>
<protein>
    <submittedName>
        <fullName evidence="6">LysR family transcriptional regulator</fullName>
    </submittedName>
</protein>
<dbReference type="AlphaFoldDB" id="I3TWG6"/>
<geneLocation type="plasmid" evidence="6 7">
    <name>pTM3</name>
</geneLocation>
<dbReference type="GO" id="GO:0005829">
    <property type="term" value="C:cytosol"/>
    <property type="evidence" value="ECO:0007669"/>
    <property type="project" value="TreeGrafter"/>
</dbReference>
<dbReference type="Proteomes" id="UP000005258">
    <property type="component" value="Plasmid pTM3"/>
</dbReference>
<feature type="domain" description="HTH lysR-type" evidence="5">
    <location>
        <begin position="86"/>
        <end position="138"/>
    </location>
</feature>
<dbReference type="PANTHER" id="PTHR30419">
    <property type="entry name" value="HTH-TYPE TRANSCRIPTIONAL REGULATOR YBHD"/>
    <property type="match status" value="1"/>
</dbReference>
<dbReference type="GO" id="GO:0003700">
    <property type="term" value="F:DNA-binding transcription factor activity"/>
    <property type="evidence" value="ECO:0007669"/>
    <property type="project" value="InterPro"/>
</dbReference>
<dbReference type="SUPFAM" id="SSF53850">
    <property type="entry name" value="Periplasmic binding protein-like II"/>
    <property type="match status" value="1"/>
</dbReference>
<organism evidence="6 7">
    <name type="scientific">Tistrella mobilis (strain KA081020-065)</name>
    <dbReference type="NCBI Taxonomy" id="1110502"/>
    <lineage>
        <taxon>Bacteria</taxon>
        <taxon>Pseudomonadati</taxon>
        <taxon>Pseudomonadota</taxon>
        <taxon>Alphaproteobacteria</taxon>
        <taxon>Geminicoccales</taxon>
        <taxon>Geminicoccaceae</taxon>
        <taxon>Tistrella</taxon>
    </lineage>
</organism>
<keyword evidence="4" id="KW-0804">Transcription</keyword>
<keyword evidence="6" id="KW-0614">Plasmid</keyword>
<dbReference type="KEGG" id="tmo:TMO_c0494"/>
<dbReference type="InterPro" id="IPR036390">
    <property type="entry name" value="WH_DNA-bd_sf"/>
</dbReference>
<evidence type="ECO:0000259" key="5">
    <source>
        <dbReference type="PROSITE" id="PS50931"/>
    </source>
</evidence>
<dbReference type="GO" id="GO:0003677">
    <property type="term" value="F:DNA binding"/>
    <property type="evidence" value="ECO:0007669"/>
    <property type="project" value="UniProtKB-KW"/>
</dbReference>
<dbReference type="InterPro" id="IPR005119">
    <property type="entry name" value="LysR_subst-bd"/>
</dbReference>
<keyword evidence="7" id="KW-1185">Reference proteome</keyword>
<dbReference type="Pfam" id="PF00126">
    <property type="entry name" value="HTH_1"/>
    <property type="match status" value="1"/>
</dbReference>
<dbReference type="InterPro" id="IPR036388">
    <property type="entry name" value="WH-like_DNA-bd_sf"/>
</dbReference>
<evidence type="ECO:0000256" key="4">
    <source>
        <dbReference type="ARBA" id="ARBA00023163"/>
    </source>
</evidence>
<proteinExistence type="inferred from homology"/>
<dbReference type="Gene3D" id="1.10.10.10">
    <property type="entry name" value="Winged helix-like DNA-binding domain superfamily/Winged helix DNA-binding domain"/>
    <property type="match status" value="1"/>
</dbReference>
<keyword evidence="2" id="KW-0805">Transcription regulation</keyword>
<dbReference type="InterPro" id="IPR000847">
    <property type="entry name" value="LysR_HTH_N"/>
</dbReference>